<sequence>MIRLAVGGRVGVDFQNLRLLIYHGHAAMLALSTFAHNRQNPTKGLLPELLLLLHDQTIVKVGSSIWVEEPIRKVDWEGKLALIQCAKAMGIQKYVFFSIHNCDKHPEVPLMDIKYCTEKFLQDSGLNHIIIRLCFFMQGLIGKYAVPILEEKSVWGTDAATRIAYMDTQVITLCERLAGQDANVTIVPVFVLRLTRQVTWFFEWTNDVADRLTFAEVLTSDILFSVPMNETYKLLGVDVKDVVILERYLQDYFTNILKKLKDLKAQSKQTDIYF</sequence>
<dbReference type="EMBL" id="JRKL02008332">
    <property type="protein sequence ID" value="KAF3946971.1"/>
    <property type="molecule type" value="Genomic_DNA"/>
</dbReference>
<dbReference type="GO" id="GO:0009523">
    <property type="term" value="C:photosystem II"/>
    <property type="evidence" value="ECO:0007669"/>
    <property type="project" value="UniProtKB-KW"/>
</dbReference>
<dbReference type="InterPro" id="IPR036291">
    <property type="entry name" value="NAD(P)-bd_dom_sf"/>
</dbReference>
<evidence type="ECO:0000256" key="1">
    <source>
        <dbReference type="ARBA" id="ARBA00022531"/>
    </source>
</evidence>
<dbReference type="PANTHER" id="PTHR47128:SF2">
    <property type="entry name" value="PROTEIN HIGH CHLOROPHYLL FLUORESCENCE PHENOTYPE 244, CHLOROPLASTIC"/>
    <property type="match status" value="1"/>
</dbReference>
<dbReference type="OrthoDB" id="419598at2759"/>
<dbReference type="InterPro" id="IPR044256">
    <property type="entry name" value="HCF244-like"/>
</dbReference>
<organism evidence="3 4">
    <name type="scientific">Castanea mollissima</name>
    <name type="common">Chinese chestnut</name>
    <dbReference type="NCBI Taxonomy" id="60419"/>
    <lineage>
        <taxon>Eukaryota</taxon>
        <taxon>Viridiplantae</taxon>
        <taxon>Streptophyta</taxon>
        <taxon>Embryophyta</taxon>
        <taxon>Tracheophyta</taxon>
        <taxon>Spermatophyta</taxon>
        <taxon>Magnoliopsida</taxon>
        <taxon>eudicotyledons</taxon>
        <taxon>Gunneridae</taxon>
        <taxon>Pentapetalae</taxon>
        <taxon>rosids</taxon>
        <taxon>fabids</taxon>
        <taxon>Fagales</taxon>
        <taxon>Fagaceae</taxon>
        <taxon>Castanea</taxon>
    </lineage>
</organism>
<accession>A0A8J4QB27</accession>
<evidence type="ECO:0000256" key="2">
    <source>
        <dbReference type="ARBA" id="ARBA00023276"/>
    </source>
</evidence>
<dbReference type="Proteomes" id="UP000737018">
    <property type="component" value="Unassembled WGS sequence"/>
</dbReference>
<keyword evidence="4" id="KW-1185">Reference proteome</keyword>
<comment type="caution">
    <text evidence="3">The sequence shown here is derived from an EMBL/GenBank/DDBJ whole genome shotgun (WGS) entry which is preliminary data.</text>
</comment>
<evidence type="ECO:0000313" key="4">
    <source>
        <dbReference type="Proteomes" id="UP000737018"/>
    </source>
</evidence>
<name>A0A8J4QB27_9ROSI</name>
<proteinExistence type="predicted"/>
<gene>
    <name evidence="3" type="ORF">CMV_026830</name>
</gene>
<protein>
    <recommendedName>
        <fullName evidence="5">NmrA-like domain-containing protein</fullName>
    </recommendedName>
</protein>
<dbReference type="AlphaFoldDB" id="A0A8J4QB27"/>
<keyword evidence="1" id="KW-0602">Photosynthesis</keyword>
<dbReference type="SUPFAM" id="SSF51735">
    <property type="entry name" value="NAD(P)-binding Rossmann-fold domains"/>
    <property type="match status" value="1"/>
</dbReference>
<dbReference type="GO" id="GO:0015979">
    <property type="term" value="P:photosynthesis"/>
    <property type="evidence" value="ECO:0007669"/>
    <property type="project" value="UniProtKB-KW"/>
</dbReference>
<dbReference type="Gene3D" id="3.40.50.720">
    <property type="entry name" value="NAD(P)-binding Rossmann-like Domain"/>
    <property type="match status" value="1"/>
</dbReference>
<keyword evidence="2" id="KW-0604">Photosystem II</keyword>
<reference evidence="3" key="1">
    <citation type="submission" date="2020-03" db="EMBL/GenBank/DDBJ databases">
        <title>Castanea mollissima Vanexum genome sequencing.</title>
        <authorList>
            <person name="Staton M."/>
        </authorList>
    </citation>
    <scope>NUCLEOTIDE SEQUENCE</scope>
    <source>
        <tissue evidence="3">Leaf</tissue>
    </source>
</reference>
<evidence type="ECO:0000313" key="3">
    <source>
        <dbReference type="EMBL" id="KAF3946971.1"/>
    </source>
</evidence>
<evidence type="ECO:0008006" key="5">
    <source>
        <dbReference type="Google" id="ProtNLM"/>
    </source>
</evidence>
<dbReference type="PANTHER" id="PTHR47128">
    <property type="match status" value="1"/>
</dbReference>